<comment type="caution">
    <text evidence="2">The sequence shown here is derived from an EMBL/GenBank/DDBJ whole genome shotgun (WGS) entry which is preliminary data.</text>
</comment>
<protein>
    <submittedName>
        <fullName evidence="2">PepSY domain-containing protein</fullName>
    </submittedName>
</protein>
<evidence type="ECO:0000259" key="1">
    <source>
        <dbReference type="Pfam" id="PF03413"/>
    </source>
</evidence>
<dbReference type="AlphaFoldDB" id="A0A5M6ZS93"/>
<name>A0A5M6ZS93_9PROT</name>
<keyword evidence="3" id="KW-1185">Reference proteome</keyword>
<sequence length="146" mass="15419">MIRGGACAPERFGPCVLRAGLFMNGRHRACSQAVQPILARTIRMKPMLASLLALAALAAASAGFCAPAFADEGAYAGEQVFEASVQADVVPMRVAIDAALRANPGSQYVNGRLMGGSPPVYIIRIVTRDGHRRDVRVNARTGRVIG</sequence>
<dbReference type="Proteomes" id="UP000325122">
    <property type="component" value="Unassembled WGS sequence"/>
</dbReference>
<reference evidence="2 3" key="1">
    <citation type="submission" date="2019-09" db="EMBL/GenBank/DDBJ databases">
        <authorList>
            <person name="Kevbrin V."/>
            <person name="Grouzdev D.S."/>
        </authorList>
    </citation>
    <scope>NUCLEOTIDE SEQUENCE [LARGE SCALE GENOMIC DNA]</scope>
    <source>
        <strain evidence="2 3">G-192</strain>
    </source>
</reference>
<feature type="domain" description="PepSY" evidence="1">
    <location>
        <begin position="95"/>
        <end position="146"/>
    </location>
</feature>
<dbReference type="InterPro" id="IPR025711">
    <property type="entry name" value="PepSY"/>
</dbReference>
<dbReference type="Pfam" id="PF03413">
    <property type="entry name" value="PepSY"/>
    <property type="match status" value="1"/>
</dbReference>
<accession>A0A5M6ZS93</accession>
<dbReference type="EMBL" id="VWOJ01000001">
    <property type="protein sequence ID" value="KAA5805171.1"/>
    <property type="molecule type" value="Genomic_DNA"/>
</dbReference>
<proteinExistence type="predicted"/>
<gene>
    <name evidence="2" type="ORF">F1654_04085</name>
</gene>
<evidence type="ECO:0000313" key="2">
    <source>
        <dbReference type="EMBL" id="KAA5805171.1"/>
    </source>
</evidence>
<evidence type="ECO:0000313" key="3">
    <source>
        <dbReference type="Proteomes" id="UP000325122"/>
    </source>
</evidence>
<organism evidence="2 3">
    <name type="scientific">Alkalicaulis satelles</name>
    <dbReference type="NCBI Taxonomy" id="2609175"/>
    <lineage>
        <taxon>Bacteria</taxon>
        <taxon>Pseudomonadati</taxon>
        <taxon>Pseudomonadota</taxon>
        <taxon>Alphaproteobacteria</taxon>
        <taxon>Maricaulales</taxon>
        <taxon>Maricaulaceae</taxon>
        <taxon>Alkalicaulis</taxon>
    </lineage>
</organism>